<dbReference type="PANTHER" id="PTHR30344">
    <property type="entry name" value="6-PHOSPHOGLUCONOLACTONASE-RELATED"/>
    <property type="match status" value="1"/>
</dbReference>
<dbReference type="GeneID" id="25987061"/>
<dbReference type="EMBL" id="ALBS01000236">
    <property type="protein sequence ID" value="EJT47575.1"/>
    <property type="molecule type" value="Genomic_DNA"/>
</dbReference>
<gene>
    <name evidence="2" type="ORF">A1Q1_03548</name>
</gene>
<dbReference type="InterPro" id="IPR019405">
    <property type="entry name" value="Lactonase_7-beta_prop"/>
</dbReference>
<dbReference type="HOGENOM" id="CLU_038716_1_0_1"/>
<comment type="caution">
    <text evidence="2">The sequence shown here is derived from an EMBL/GenBank/DDBJ whole genome shotgun (WGS) entry which is preliminary data.</text>
</comment>
<protein>
    <submittedName>
        <fullName evidence="2">Uncharacterized protein</fullName>
    </submittedName>
</protein>
<dbReference type="PANTHER" id="PTHR30344:SF7">
    <property type="entry name" value="DUF2415 DOMAIN-CONTAINING PROTEIN"/>
    <property type="match status" value="1"/>
</dbReference>
<dbReference type="Pfam" id="PF10282">
    <property type="entry name" value="Lactonase"/>
    <property type="match status" value="1"/>
</dbReference>
<dbReference type="Proteomes" id="UP000002748">
    <property type="component" value="Unassembled WGS sequence"/>
</dbReference>
<evidence type="ECO:0000313" key="3">
    <source>
        <dbReference type="Proteomes" id="UP000002748"/>
    </source>
</evidence>
<comment type="similarity">
    <text evidence="1">Belongs to the cycloisomerase 2 family.</text>
</comment>
<dbReference type="Gene3D" id="2.130.10.10">
    <property type="entry name" value="YVTN repeat-like/Quinoprotein amine dehydrogenase"/>
    <property type="match status" value="1"/>
</dbReference>
<dbReference type="SUPFAM" id="SSF51004">
    <property type="entry name" value="C-terminal (heme d1) domain of cytochrome cd1-nitrite reductase"/>
    <property type="match status" value="1"/>
</dbReference>
<organism evidence="2 3">
    <name type="scientific">Trichosporon asahii var. asahii (strain ATCC 90039 / CBS 2479 / JCM 2466 / KCTC 7840 / NBRC 103889/ NCYC 2677 / UAMH 7654)</name>
    <name type="common">Yeast</name>
    <dbReference type="NCBI Taxonomy" id="1186058"/>
    <lineage>
        <taxon>Eukaryota</taxon>
        <taxon>Fungi</taxon>
        <taxon>Dikarya</taxon>
        <taxon>Basidiomycota</taxon>
        <taxon>Agaricomycotina</taxon>
        <taxon>Tremellomycetes</taxon>
        <taxon>Trichosporonales</taxon>
        <taxon>Trichosporonaceae</taxon>
        <taxon>Trichosporon</taxon>
    </lineage>
</organism>
<dbReference type="KEGG" id="tasa:A1Q1_03548"/>
<sequence length="325" mass="34856">MSYKILVGVYGDTISTLEFNPAAKSLKVIKESDVSPNPSWIAEGKGGLYSISEDEKGLVTRIELNGDAVKETSAKETGGGPAHVLVTSKGDVVVSNYVGGSVFWNDKLVPLPYAYQGKEAPNPERQNSSHAHHALEHDGRIFVCDLGSDKVWILEDGEIKDAVTLTPGSGPRHAVVHKLDGNVYSTPVPKPSSGGDKMLLPVNAVSYIPPCVEKHSHHAREMLGAELLFHNGALLASNRLMLHKPIKDRGDAIAVIPLGAKGELQQPSWIRTNACCIRGLSVSPCGKYAAVGGQCNGLVEIYATGEKWEKVAHASVRTPVAFLWL</sequence>
<reference evidence="2 3" key="1">
    <citation type="journal article" date="2012" name="Eukaryot. Cell">
        <title>Draft genome sequence of CBS 2479, the standard type strain of Trichosporon asahii.</title>
        <authorList>
            <person name="Yang R.Y."/>
            <person name="Li H.T."/>
            <person name="Zhu H."/>
            <person name="Zhou G.P."/>
            <person name="Wang M."/>
            <person name="Wang L."/>
        </authorList>
    </citation>
    <scope>NUCLEOTIDE SEQUENCE [LARGE SCALE GENOMIC DNA]</scope>
    <source>
        <strain evidence="3">ATCC 90039 / CBS 2479 / JCM 2466 / KCTC 7840 / NCYC 2677 / UAMH 7654</strain>
    </source>
</reference>
<proteinExistence type="inferred from homology"/>
<evidence type="ECO:0000256" key="1">
    <source>
        <dbReference type="ARBA" id="ARBA00005564"/>
    </source>
</evidence>
<dbReference type="InterPro" id="IPR015943">
    <property type="entry name" value="WD40/YVTN_repeat-like_dom_sf"/>
</dbReference>
<name>J4UA42_TRIAS</name>
<dbReference type="VEuPathDB" id="FungiDB:A1Q1_03548"/>
<dbReference type="OrthoDB" id="9972196at2759"/>
<dbReference type="RefSeq" id="XP_014178821.1">
    <property type="nucleotide sequence ID" value="XM_014323346.1"/>
</dbReference>
<evidence type="ECO:0000313" key="2">
    <source>
        <dbReference type="EMBL" id="EJT47575.1"/>
    </source>
</evidence>
<dbReference type="InterPro" id="IPR050282">
    <property type="entry name" value="Cycloisomerase_2"/>
</dbReference>
<dbReference type="InterPro" id="IPR011048">
    <property type="entry name" value="Haem_d1_sf"/>
</dbReference>
<dbReference type="AlphaFoldDB" id="J4UA42"/>
<dbReference type="GO" id="GO:0017057">
    <property type="term" value="F:6-phosphogluconolactonase activity"/>
    <property type="evidence" value="ECO:0007669"/>
    <property type="project" value="TreeGrafter"/>
</dbReference>
<accession>J4UA42</accession>